<dbReference type="SUPFAM" id="SSF50978">
    <property type="entry name" value="WD40 repeat-like"/>
    <property type="match status" value="1"/>
</dbReference>
<dbReference type="OrthoDB" id="75172at2759"/>
<feature type="repeat" description="WD" evidence="3">
    <location>
        <begin position="20"/>
        <end position="61"/>
    </location>
</feature>
<feature type="repeat" description="WD" evidence="3">
    <location>
        <begin position="159"/>
        <end position="193"/>
    </location>
</feature>
<proteinExistence type="predicted"/>
<organism evidence="4 5">
    <name type="scientific">Brachionus plicatilis</name>
    <name type="common">Marine rotifer</name>
    <name type="synonym">Brachionus muelleri</name>
    <dbReference type="NCBI Taxonomy" id="10195"/>
    <lineage>
        <taxon>Eukaryota</taxon>
        <taxon>Metazoa</taxon>
        <taxon>Spiralia</taxon>
        <taxon>Gnathifera</taxon>
        <taxon>Rotifera</taxon>
        <taxon>Eurotatoria</taxon>
        <taxon>Monogononta</taxon>
        <taxon>Pseudotrocha</taxon>
        <taxon>Ploima</taxon>
        <taxon>Brachionidae</taxon>
        <taxon>Brachionus</taxon>
    </lineage>
</organism>
<evidence type="ECO:0000256" key="1">
    <source>
        <dbReference type="ARBA" id="ARBA00022574"/>
    </source>
</evidence>
<reference evidence="4 5" key="1">
    <citation type="journal article" date="2018" name="Sci. Rep.">
        <title>Genomic signatures of local adaptation to the degree of environmental predictability in rotifers.</title>
        <authorList>
            <person name="Franch-Gras L."/>
            <person name="Hahn C."/>
            <person name="Garcia-Roger E.M."/>
            <person name="Carmona M.J."/>
            <person name="Serra M."/>
            <person name="Gomez A."/>
        </authorList>
    </citation>
    <scope>NUCLEOTIDE SEQUENCE [LARGE SCALE GENOMIC DNA]</scope>
    <source>
        <strain evidence="4">HYR1</strain>
    </source>
</reference>
<dbReference type="PANTHER" id="PTHR44324">
    <property type="entry name" value="WD40 REPEAT DOMAIN 95"/>
    <property type="match status" value="1"/>
</dbReference>
<sequence length="594" mass="68699">MDRIVRLYNPYVPSRPIAHLKSHTTPIFYIHLSNEDNRIFSISNDKCLNVWDLIDHSCLASIRPKSHKITGELQACCYNSKSKSILISTDKISFLSLKLKANLHTEIVLSHKEPVVCCMFNKQFKQLVSCSEGGNVKLWDVETGRDLFEFSNAHGDHPITCMTFDDSGRRLITGGRDGQCKVWNFNNGHCLKILTKDNDLEVTDVKYTKIYNNKFIINVGWDRRINIYDDDINDVRLLLNPNPRWSDEIENGHREDIMCLAKSESNFLATSSYDGEIIIWNMVSGHVFTKLYSPKPKAYEDDNLDGDLNVNKMIFMNKERYNDKNSTHMISSGPWGMIHFWTIFNGASILARFPVSDKRGTNITRMIVDSRFGHLFASDNFGYIYHYNIEKYATNGPESYSPTLVKCWRAHVQSVTSLEYIETSRIVISTSSDCTIRVWKPDGRYIGTFGQDEIWNLYDSKTFKHPLVPYDILVDNQSMPEHPILSTRETFQEVLESNLISDKMRKEQEKAAKIISNIKNYMIDDDTIMEQIKNMSVPKKVGKRLRHEITKPMPIVVDKNKNYYQMLKCFEYDPLPTNFIKPSSALKKSDKIFL</sequence>
<feature type="repeat" description="WD" evidence="3">
    <location>
        <begin position="250"/>
        <end position="290"/>
    </location>
</feature>
<keyword evidence="1 3" id="KW-0853">WD repeat</keyword>
<dbReference type="InterPro" id="IPR019775">
    <property type="entry name" value="WD40_repeat_CS"/>
</dbReference>
<dbReference type="PROSITE" id="PS00678">
    <property type="entry name" value="WD_REPEATS_1"/>
    <property type="match status" value="3"/>
</dbReference>
<keyword evidence="5" id="KW-1185">Reference proteome</keyword>
<dbReference type="SMART" id="SM00320">
    <property type="entry name" value="WD40"/>
    <property type="match status" value="6"/>
</dbReference>
<dbReference type="PROSITE" id="PS50294">
    <property type="entry name" value="WD_REPEATS_REGION"/>
    <property type="match status" value="4"/>
</dbReference>
<dbReference type="Gene3D" id="2.130.10.10">
    <property type="entry name" value="YVTN repeat-like/Quinoprotein amine dehydrogenase"/>
    <property type="match status" value="2"/>
</dbReference>
<dbReference type="AlphaFoldDB" id="A0A3M7SV85"/>
<gene>
    <name evidence="4" type="ORF">BpHYR1_044256</name>
</gene>
<evidence type="ECO:0000256" key="3">
    <source>
        <dbReference type="PROSITE-ProRule" id="PRU00221"/>
    </source>
</evidence>
<dbReference type="InterPro" id="IPR015943">
    <property type="entry name" value="WD40/YVTN_repeat-like_dom_sf"/>
</dbReference>
<evidence type="ECO:0000313" key="4">
    <source>
        <dbReference type="EMBL" id="RNA39602.1"/>
    </source>
</evidence>
<comment type="caution">
    <text evidence="4">The sequence shown here is derived from an EMBL/GenBank/DDBJ whole genome shotgun (WGS) entry which is preliminary data.</text>
</comment>
<dbReference type="InterPro" id="IPR036322">
    <property type="entry name" value="WD40_repeat_dom_sf"/>
</dbReference>
<feature type="repeat" description="WD" evidence="3">
    <location>
        <begin position="408"/>
        <end position="440"/>
    </location>
</feature>
<feature type="repeat" description="WD" evidence="3">
    <location>
        <begin position="108"/>
        <end position="149"/>
    </location>
</feature>
<name>A0A3M7SV85_BRAPC</name>
<dbReference type="Pfam" id="PF00400">
    <property type="entry name" value="WD40"/>
    <property type="match status" value="5"/>
</dbReference>
<evidence type="ECO:0000256" key="2">
    <source>
        <dbReference type="ARBA" id="ARBA00022737"/>
    </source>
</evidence>
<protein>
    <submittedName>
        <fullName evidence="4">WD repeat-containing on Y chromosome-like</fullName>
    </submittedName>
</protein>
<accession>A0A3M7SV85</accession>
<dbReference type="InterPro" id="IPR001680">
    <property type="entry name" value="WD40_rpt"/>
</dbReference>
<dbReference type="PANTHER" id="PTHR44324:SF4">
    <property type="entry name" value="WD40 REPEAT DOMAIN 95"/>
    <property type="match status" value="1"/>
</dbReference>
<dbReference type="PROSITE" id="PS50082">
    <property type="entry name" value="WD_REPEATS_2"/>
    <property type="match status" value="5"/>
</dbReference>
<dbReference type="Proteomes" id="UP000276133">
    <property type="component" value="Unassembled WGS sequence"/>
</dbReference>
<dbReference type="InterPro" id="IPR051242">
    <property type="entry name" value="WD-EF-hand_domain"/>
</dbReference>
<dbReference type="EMBL" id="REGN01000731">
    <property type="protein sequence ID" value="RNA39602.1"/>
    <property type="molecule type" value="Genomic_DNA"/>
</dbReference>
<keyword evidence="2" id="KW-0677">Repeat</keyword>
<evidence type="ECO:0000313" key="5">
    <source>
        <dbReference type="Proteomes" id="UP000276133"/>
    </source>
</evidence>